<dbReference type="SUPFAM" id="SSF57850">
    <property type="entry name" value="RING/U-box"/>
    <property type="match status" value="1"/>
</dbReference>
<sequence length="46" mass="5262">MTDTLPKIFLCIECDKCAICLDNFSPCNINISYTNCGHKFHSSYKE</sequence>
<dbReference type="EMBL" id="MN740597">
    <property type="protein sequence ID" value="QHS78488.1"/>
    <property type="molecule type" value="Genomic_DNA"/>
</dbReference>
<reference evidence="2" key="1">
    <citation type="journal article" date="2020" name="Nature">
        <title>Giant virus diversity and host interactions through global metagenomics.</title>
        <authorList>
            <person name="Schulz F."/>
            <person name="Roux S."/>
            <person name="Paez-Espino D."/>
            <person name="Jungbluth S."/>
            <person name="Walsh D.A."/>
            <person name="Denef V.J."/>
            <person name="McMahon K.D."/>
            <person name="Konstantinidis K.T."/>
            <person name="Eloe-Fadrosh E.A."/>
            <person name="Kyrpides N.C."/>
            <person name="Woyke T."/>
        </authorList>
    </citation>
    <scope>NUCLEOTIDE SEQUENCE</scope>
    <source>
        <strain evidence="2">GVMAG-S-1021933-23</strain>
    </source>
</reference>
<evidence type="ECO:0000259" key="1">
    <source>
        <dbReference type="Pfam" id="PF17123"/>
    </source>
</evidence>
<dbReference type="Pfam" id="PF17123">
    <property type="entry name" value="zf-RING_11"/>
    <property type="match status" value="1"/>
</dbReference>
<evidence type="ECO:0000313" key="2">
    <source>
        <dbReference type="EMBL" id="QHS78488.1"/>
    </source>
</evidence>
<dbReference type="AlphaFoldDB" id="A0A6C0AFE7"/>
<dbReference type="InterPro" id="IPR001841">
    <property type="entry name" value="Znf_RING"/>
</dbReference>
<feature type="domain" description="RING-type" evidence="1">
    <location>
        <begin position="17"/>
        <end position="42"/>
    </location>
</feature>
<organism evidence="2">
    <name type="scientific">viral metagenome</name>
    <dbReference type="NCBI Taxonomy" id="1070528"/>
    <lineage>
        <taxon>unclassified sequences</taxon>
        <taxon>metagenomes</taxon>
        <taxon>organismal metagenomes</taxon>
    </lineage>
</organism>
<proteinExistence type="predicted"/>
<accession>A0A6C0AFE7</accession>
<protein>
    <recommendedName>
        <fullName evidence="1">RING-type domain-containing protein</fullName>
    </recommendedName>
</protein>
<name>A0A6C0AFE7_9ZZZZ</name>